<evidence type="ECO:0000313" key="6">
    <source>
        <dbReference type="RefSeq" id="XP_022308655.1"/>
    </source>
</evidence>
<dbReference type="Gene3D" id="3.30.470.20">
    <property type="entry name" value="ATP-grasp fold, B domain"/>
    <property type="match status" value="1"/>
</dbReference>
<dbReference type="Pfam" id="PF01326">
    <property type="entry name" value="PPDK_N"/>
    <property type="match status" value="1"/>
</dbReference>
<evidence type="ECO:0000313" key="5">
    <source>
        <dbReference type="Proteomes" id="UP000694844"/>
    </source>
</evidence>
<evidence type="ECO:0000259" key="3">
    <source>
        <dbReference type="Pfam" id="PF00391"/>
    </source>
</evidence>
<dbReference type="RefSeq" id="XP_022308656.1">
    <property type="nucleotide sequence ID" value="XM_022452948.1"/>
</dbReference>
<dbReference type="Gene3D" id="3.30.1490.20">
    <property type="entry name" value="ATP-grasp fold, A domain"/>
    <property type="match status" value="1"/>
</dbReference>
<feature type="chain" id="PRO_5044666105" evidence="2">
    <location>
        <begin position="22"/>
        <end position="1327"/>
    </location>
</feature>
<dbReference type="InterPro" id="IPR051549">
    <property type="entry name" value="PEP_Utilizing_Enz"/>
</dbReference>
<feature type="domain" description="Pyruvate phosphate dikinase AMP/ATP-binding" evidence="4">
    <location>
        <begin position="443"/>
        <end position="759"/>
    </location>
</feature>
<dbReference type="RefSeq" id="XP_022308657.1">
    <property type="nucleotide sequence ID" value="XM_022452949.1"/>
</dbReference>
<dbReference type="Pfam" id="PF00391">
    <property type="entry name" value="PEP-utilizers"/>
    <property type="match status" value="1"/>
</dbReference>
<dbReference type="SUPFAM" id="SSF56059">
    <property type="entry name" value="Glutathione synthetase ATP-binding domain-like"/>
    <property type="match status" value="1"/>
</dbReference>
<evidence type="ECO:0000313" key="8">
    <source>
        <dbReference type="RefSeq" id="XP_022308657.1"/>
    </source>
</evidence>
<gene>
    <name evidence="6 7 8" type="primary">LOC111114583</name>
</gene>
<dbReference type="Gene3D" id="3.50.30.10">
    <property type="entry name" value="Phosphohistidine domain"/>
    <property type="match status" value="1"/>
</dbReference>
<reference evidence="6 7" key="1">
    <citation type="submission" date="2025-04" db="UniProtKB">
        <authorList>
            <consortium name="RefSeq"/>
        </authorList>
    </citation>
    <scope>IDENTIFICATION</scope>
    <source>
        <tissue evidence="6 7">Whole sample</tissue>
    </source>
</reference>
<evidence type="ECO:0000259" key="4">
    <source>
        <dbReference type="Pfam" id="PF01326"/>
    </source>
</evidence>
<dbReference type="GeneID" id="111114583"/>
<feature type="signal peptide" evidence="2">
    <location>
        <begin position="1"/>
        <end position="21"/>
    </location>
</feature>
<dbReference type="KEGG" id="cvn:111114583"/>
<feature type="domain" description="PEP-utilising enzyme mobile" evidence="3">
    <location>
        <begin position="1245"/>
        <end position="1316"/>
    </location>
</feature>
<dbReference type="GO" id="GO:0016301">
    <property type="term" value="F:kinase activity"/>
    <property type="evidence" value="ECO:0007669"/>
    <property type="project" value="InterPro"/>
</dbReference>
<dbReference type="InterPro" id="IPR013815">
    <property type="entry name" value="ATP_grasp_subdomain_1"/>
</dbReference>
<dbReference type="PANTHER" id="PTHR43615">
    <property type="entry name" value="PHOSPHOENOLPYRUVATE SYNTHASE-RELATED"/>
    <property type="match status" value="1"/>
</dbReference>
<dbReference type="InterPro" id="IPR036637">
    <property type="entry name" value="Phosphohistidine_dom_sf"/>
</dbReference>
<dbReference type="Proteomes" id="UP000694844">
    <property type="component" value="Chromosome 9"/>
</dbReference>
<evidence type="ECO:0000313" key="7">
    <source>
        <dbReference type="RefSeq" id="XP_022308656.1"/>
    </source>
</evidence>
<dbReference type="InterPro" id="IPR002192">
    <property type="entry name" value="PPDK_AMP/ATP-bd"/>
</dbReference>
<evidence type="ECO:0000256" key="1">
    <source>
        <dbReference type="ARBA" id="ARBA00007837"/>
    </source>
</evidence>
<dbReference type="OrthoDB" id="6123450at2759"/>
<accession>A0A8B8C0R6</accession>
<keyword evidence="2" id="KW-0732">Signal</keyword>
<dbReference type="GO" id="GO:0005524">
    <property type="term" value="F:ATP binding"/>
    <property type="evidence" value="ECO:0007669"/>
    <property type="project" value="InterPro"/>
</dbReference>
<protein>
    <submittedName>
        <fullName evidence="6 7">Uncharacterized protein LOC111114583</fullName>
    </submittedName>
</protein>
<dbReference type="PANTHER" id="PTHR43615:SF1">
    <property type="entry name" value="PPDK_N DOMAIN-CONTAINING PROTEIN"/>
    <property type="match status" value="1"/>
</dbReference>
<dbReference type="SUPFAM" id="SSF52009">
    <property type="entry name" value="Phosphohistidine domain"/>
    <property type="match status" value="1"/>
</dbReference>
<evidence type="ECO:0000256" key="2">
    <source>
        <dbReference type="SAM" id="SignalP"/>
    </source>
</evidence>
<comment type="similarity">
    <text evidence="1">Belongs to the PEP-utilizing enzyme family.</text>
</comment>
<dbReference type="InterPro" id="IPR008279">
    <property type="entry name" value="PEP-util_enz_mobile_dom"/>
</dbReference>
<dbReference type="RefSeq" id="XP_022308655.1">
    <property type="nucleotide sequence ID" value="XM_022452947.1"/>
</dbReference>
<proteinExistence type="inferred from homology"/>
<keyword evidence="5" id="KW-1185">Reference proteome</keyword>
<sequence length="1327" mass="148948">MVWTVVLGLGIAVFLWQILKPVPTPINGVYRQPGRWYHIKRIIFLCLFKLRQRRKRKEKTLQEGNSGYGVSVTDPEKLEECPPLLNHPHAIDSVYFGGFNREGVYFVARVARRQGRYAELWLYLHIPGVGDFHHPKHPDTLVSNVTPGTLSAGGLKIEMLEPMKRWRVSFNGLLRKGVCKELSRQEDSLVHTKFSFTWKAMSDPFNFDSDVNPGALADGMARERWTRDFFRRLQRDHQTHYEQWGELSGRVQIEGGEERLLQLKTIRDHSYGVRDWRSIYRYVIHFIFTEDGTIIQVGVVSIPENMSNLKVGYLMFPSSQTFSVEDTDLELWRVAPEEGPLDQYTFTLTAGGLKFNVEVKGVVTPEWYHHEDRGSHIYEKCARYVVNGRPAYGITEFHYRNPNGPSYTIPSCVPLLSEPQVFASGYEEALILLFTEEACGSSRLVGGKGSQLALLSSVQAKEDFLVTRGFCITLQAFRTLLKSYSSIDTAIHKIEESFRTGIVSETQSLCSDAVELIAGTTITDHVKAAILSAMKSVFGGEFENCCVAVRSSASGEDGVEASGAGQMETFLGVSGIDKVMEAVSKCWASAFSFQAVQYRRQNGQPIRVLVGVVIQEMVQSEVSGVLFTNHPVTGSSDHMVIDASFGLGEAVVSGKTTPDSITVLRDWKETVTIHSKQIGAKSFRITVKEGGGLQEESVRGEDKCCLTDPQIQQLCQLGIKLEHHFGSPRDIEWALSGGKFYLLQARPITTLDEFTEEDLIHEFDDPLITDKEWLTTGNISEMMPGAVTPLTNSVFASAVDLACMVVSVQFCGNQSYKYPRKYLLSSFGHLFINLMPNESGSLNNIFGKKEDMELNVVGETLPQLTVESVKAYHGPFTPRLQTVINTIRYIVKGAPAVQKVCQNWAKKVESYEVIDPSSNSQQMYQDIDRRLPDYTEIWKAGVLKSANSGVWAAATFGVLRQGKNELTNELCSDVAQVLSHCQDVYSAEVPVAIQDLARCVVSSGLQDQVLTGTDQECIEMLCRNSVPVLTKKYNDFMKRHGHRYIREAELMEKSWETNPERLVQVLKKIIKMKAYEERPKSAFSEKDTITNLKTPLTNGEKRSLRFILPRARRAVGEREFGKSLCVKVADKFKQAYWRLAEKMCEEGRLPEKDLLFFLTHREIGQLLETRSPKLLTRARCRKKLLPKLMKLKFPKYSVGSPKPHVEENFEEQRKASFTLSGMPICKGRVTGKARVVKTLEEANAIQKDDILIVSFTDVGWTPYFPLLGGLVTEMGGLVSHGAVVAREFQLPCVVNVPNATKLLQSGDDIILDGLAGKIEKLEAPNED</sequence>
<organism evidence="5 7">
    <name type="scientific">Crassostrea virginica</name>
    <name type="common">Eastern oyster</name>
    <dbReference type="NCBI Taxonomy" id="6565"/>
    <lineage>
        <taxon>Eukaryota</taxon>
        <taxon>Metazoa</taxon>
        <taxon>Spiralia</taxon>
        <taxon>Lophotrochozoa</taxon>
        <taxon>Mollusca</taxon>
        <taxon>Bivalvia</taxon>
        <taxon>Autobranchia</taxon>
        <taxon>Pteriomorphia</taxon>
        <taxon>Ostreida</taxon>
        <taxon>Ostreoidea</taxon>
        <taxon>Ostreidae</taxon>
        <taxon>Crassostrea</taxon>
    </lineage>
</organism>
<name>A0A8B8C0R6_CRAVI</name>